<organism evidence="2 4">
    <name type="scientific">Polarella glacialis</name>
    <name type="common">Dinoflagellate</name>
    <dbReference type="NCBI Taxonomy" id="89957"/>
    <lineage>
        <taxon>Eukaryota</taxon>
        <taxon>Sar</taxon>
        <taxon>Alveolata</taxon>
        <taxon>Dinophyceae</taxon>
        <taxon>Suessiales</taxon>
        <taxon>Suessiaceae</taxon>
        <taxon>Polarella</taxon>
    </lineage>
</organism>
<name>A0A813G7J0_POLGL</name>
<accession>A0A813G7J0</accession>
<dbReference type="EMBL" id="CAJNNW010024751">
    <property type="protein sequence ID" value="CAE8674043.1"/>
    <property type="molecule type" value="Genomic_DNA"/>
</dbReference>
<evidence type="ECO:0000313" key="2">
    <source>
        <dbReference type="EMBL" id="CAE8620884.1"/>
    </source>
</evidence>
<evidence type="ECO:0000313" key="3">
    <source>
        <dbReference type="EMBL" id="CAE8674043.1"/>
    </source>
</evidence>
<comment type="caution">
    <text evidence="2">The sequence shown here is derived from an EMBL/GenBank/DDBJ whole genome shotgun (WGS) entry which is preliminary data.</text>
</comment>
<dbReference type="OrthoDB" id="421629at2759"/>
<evidence type="ECO:0000256" key="1">
    <source>
        <dbReference type="SAM" id="MobiDB-lite"/>
    </source>
</evidence>
<feature type="compositionally biased region" description="Basic and acidic residues" evidence="1">
    <location>
        <begin position="42"/>
        <end position="55"/>
    </location>
</feature>
<feature type="compositionally biased region" description="Low complexity" evidence="1">
    <location>
        <begin position="348"/>
        <end position="364"/>
    </location>
</feature>
<protein>
    <submittedName>
        <fullName evidence="2">Uncharacterized protein</fullName>
    </submittedName>
</protein>
<dbReference type="Proteomes" id="UP000654075">
    <property type="component" value="Unassembled WGS sequence"/>
</dbReference>
<reference evidence="2" key="1">
    <citation type="submission" date="2021-02" db="EMBL/GenBank/DDBJ databases">
        <authorList>
            <person name="Dougan E. K."/>
            <person name="Rhodes N."/>
            <person name="Thang M."/>
            <person name="Chan C."/>
        </authorList>
    </citation>
    <scope>NUCLEOTIDE SEQUENCE</scope>
</reference>
<feature type="region of interest" description="Disordered" evidence="1">
    <location>
        <begin position="336"/>
        <end position="371"/>
    </location>
</feature>
<dbReference type="EMBL" id="CAJNNV010027601">
    <property type="protein sequence ID" value="CAE8620884.1"/>
    <property type="molecule type" value="Genomic_DNA"/>
</dbReference>
<proteinExistence type="predicted"/>
<sequence length="398" mass="42729">MELAAVSGRKSVEAGAGQPVSTKASLKQPRSYGSSSHTRMAHGQDRDMKKQRLSTDPELASPALFPAATQLPGKPPALPSRHVLGVSLKQGGYVAQLRLVPYLQVVTRCEASRQKAVTLHQVLSKARGLAAGETSAELQAALEEACSERDLAVSELGLSFCAVVDAHAVVGCTVAGSHSASLAEALEQREQLLAARDAGWPCLRQTWVRIMQVQVQQRSSRAWGRGCPQAKAAEVAEQIADKAWQAHSSRQHMREASRSSAHLAQAVRAVQRALQEEDRAALAVEKRGLLEAVSSQRRAARAARREEKQRREAKWRWLKDPQRTVGDLLLQSNGLASGEPYSGQGAVTQDTAADSDESTSASSSKVMMGQSSCQLGSFGQQSTASLEALEALEDLWGV</sequence>
<gene>
    <name evidence="2" type="ORF">PGLA1383_LOCUS38408</name>
    <name evidence="3" type="ORF">PGLA2088_LOCUS18788</name>
</gene>
<keyword evidence="4" id="KW-1185">Reference proteome</keyword>
<dbReference type="AlphaFoldDB" id="A0A813G7J0"/>
<feature type="region of interest" description="Disordered" evidence="1">
    <location>
        <begin position="1"/>
        <end position="57"/>
    </location>
</feature>
<evidence type="ECO:0000313" key="4">
    <source>
        <dbReference type="Proteomes" id="UP000654075"/>
    </source>
</evidence>
<dbReference type="Proteomes" id="UP000626109">
    <property type="component" value="Unassembled WGS sequence"/>
</dbReference>